<keyword evidence="2" id="KW-1185">Reference proteome</keyword>
<evidence type="ECO:0000313" key="1">
    <source>
        <dbReference type="EMBL" id="MFB9095521.1"/>
    </source>
</evidence>
<evidence type="ECO:0008006" key="3">
    <source>
        <dbReference type="Google" id="ProtNLM"/>
    </source>
</evidence>
<accession>A0ABV5GKN4</accession>
<evidence type="ECO:0000313" key="2">
    <source>
        <dbReference type="Proteomes" id="UP001589607"/>
    </source>
</evidence>
<dbReference type="EMBL" id="JBHMEY010000007">
    <property type="protein sequence ID" value="MFB9095521.1"/>
    <property type="molecule type" value="Genomic_DNA"/>
</dbReference>
<name>A0ABV5GKN4_9FLAO</name>
<sequence length="74" mass="8196">MLNKILKLEGAKNLTKIELKAINGGIKEQTDDCNCFCYVGIRRVNHSCFSYCSNGSIPGLYPNSTGNCTFPDLY</sequence>
<reference evidence="1 2" key="1">
    <citation type="submission" date="2024-09" db="EMBL/GenBank/DDBJ databases">
        <authorList>
            <person name="Sun Q."/>
            <person name="Mori K."/>
        </authorList>
    </citation>
    <scope>NUCLEOTIDE SEQUENCE [LARGE SCALE GENOMIC DNA]</scope>
    <source>
        <strain evidence="1 2">CECT 7955</strain>
    </source>
</reference>
<organism evidence="1 2">
    <name type="scientific">Flavobacterium jumunjinense</name>
    <dbReference type="NCBI Taxonomy" id="998845"/>
    <lineage>
        <taxon>Bacteria</taxon>
        <taxon>Pseudomonadati</taxon>
        <taxon>Bacteroidota</taxon>
        <taxon>Flavobacteriia</taxon>
        <taxon>Flavobacteriales</taxon>
        <taxon>Flavobacteriaceae</taxon>
        <taxon>Flavobacterium</taxon>
    </lineage>
</organism>
<gene>
    <name evidence="1" type="ORF">ACFFVF_03250</name>
</gene>
<protein>
    <recommendedName>
        <fullName evidence="3">Bacteriocin-type signal sequence-containing protein</fullName>
    </recommendedName>
</protein>
<dbReference type="Proteomes" id="UP001589607">
    <property type="component" value="Unassembled WGS sequence"/>
</dbReference>
<comment type="caution">
    <text evidence="1">The sequence shown here is derived from an EMBL/GenBank/DDBJ whole genome shotgun (WGS) entry which is preliminary data.</text>
</comment>
<dbReference type="RefSeq" id="WP_236454073.1">
    <property type="nucleotide sequence ID" value="NZ_CBCSGE010000020.1"/>
</dbReference>
<proteinExistence type="predicted"/>